<organism evidence="1 3">
    <name type="scientific">Moraxella catarrhalis</name>
    <name type="common">Branhamella catarrhalis</name>
    <dbReference type="NCBI Taxonomy" id="480"/>
    <lineage>
        <taxon>Bacteria</taxon>
        <taxon>Pseudomonadati</taxon>
        <taxon>Pseudomonadota</taxon>
        <taxon>Gammaproteobacteria</taxon>
        <taxon>Moraxellales</taxon>
        <taxon>Moraxellaceae</taxon>
        <taxon>Moraxella</taxon>
    </lineage>
</organism>
<evidence type="ECO:0000313" key="4">
    <source>
        <dbReference type="Proteomes" id="UP000078446"/>
    </source>
</evidence>
<evidence type="ECO:0000313" key="1">
    <source>
        <dbReference type="EMBL" id="OAU94648.1"/>
    </source>
</evidence>
<dbReference type="EMBL" id="LXHC01000028">
    <property type="protein sequence ID" value="OAU94648.1"/>
    <property type="molecule type" value="Genomic_DNA"/>
</dbReference>
<reference evidence="3 4" key="1">
    <citation type="journal article" date="2016" name="Genome Biol. Evol.">
        <title>Comparative Genomic Analyses of the Moraxella catarrhalis Serosensitive and Seroresistant Lineages Demonstrate Their Independent Evolution.</title>
        <authorList>
            <person name="Earl J.P."/>
            <person name="de Vries S.P."/>
            <person name="Ahmed A."/>
            <person name="Powell E."/>
            <person name="Schultz M.P."/>
            <person name="Hermans P.W."/>
            <person name="Hill D.J."/>
            <person name="Zhou Z."/>
            <person name="Constantinidou C.I."/>
            <person name="Hu F.Z."/>
            <person name="Bootsma H.J."/>
            <person name="Ehrlich G.D."/>
        </authorList>
    </citation>
    <scope>NUCLEOTIDE SEQUENCE [LARGE SCALE GENOMIC DNA]</scope>
    <source>
        <strain evidence="1 3">Z7542</strain>
        <strain evidence="2 4">Z7574</strain>
    </source>
</reference>
<sequence length="60" mass="6646">MHTVATPPYQTAQTTIHPKNQLKMNTLGLSNADQSLLKIPSSLVIIQHGYIHCLSLVKSY</sequence>
<evidence type="ECO:0000313" key="2">
    <source>
        <dbReference type="EMBL" id="OAV00026.1"/>
    </source>
</evidence>
<gene>
    <name evidence="2" type="ORF">AO382_1818</name>
    <name evidence="1" type="ORF">AO384_2005</name>
</gene>
<dbReference type="EMBL" id="LXHE01000017">
    <property type="protein sequence ID" value="OAV00026.1"/>
    <property type="molecule type" value="Genomic_DNA"/>
</dbReference>
<comment type="caution">
    <text evidence="1">The sequence shown here is derived from an EMBL/GenBank/DDBJ whole genome shotgun (WGS) entry which is preliminary data.</text>
</comment>
<accession>A0A198UDY9</accession>
<dbReference type="AlphaFoldDB" id="A0A198UDY9"/>
<dbReference type="Proteomes" id="UP000078228">
    <property type="component" value="Unassembled WGS sequence"/>
</dbReference>
<dbReference type="Proteomes" id="UP000078446">
    <property type="component" value="Unassembled WGS sequence"/>
</dbReference>
<keyword evidence="3" id="KW-1185">Reference proteome</keyword>
<evidence type="ECO:0000313" key="3">
    <source>
        <dbReference type="Proteomes" id="UP000078228"/>
    </source>
</evidence>
<dbReference type="PATRIC" id="fig|480.237.peg.1234"/>
<protein>
    <submittedName>
        <fullName evidence="1">Uncharacterized protein</fullName>
    </submittedName>
</protein>
<proteinExistence type="predicted"/>
<name>A0A198UDY9_MORCA</name>